<dbReference type="OrthoDB" id="120976at2759"/>
<dbReference type="Proteomes" id="UP000796880">
    <property type="component" value="Unassembled WGS sequence"/>
</dbReference>
<dbReference type="Gene3D" id="3.80.10.10">
    <property type="entry name" value="Ribonuclease Inhibitor"/>
    <property type="match status" value="3"/>
</dbReference>
<protein>
    <submittedName>
        <fullName evidence="1">Uncharacterized protein</fullName>
    </submittedName>
</protein>
<gene>
    <name evidence="1" type="ORF">FNV43_RR23127</name>
</gene>
<evidence type="ECO:0000313" key="2">
    <source>
        <dbReference type="Proteomes" id="UP000796880"/>
    </source>
</evidence>
<dbReference type="PANTHER" id="PTHR47818:SF2">
    <property type="entry name" value="F-BOX DOMAIN-CONTAINING PROTEIN"/>
    <property type="match status" value="1"/>
</dbReference>
<dbReference type="SUPFAM" id="SSF52047">
    <property type="entry name" value="RNI-like"/>
    <property type="match status" value="1"/>
</dbReference>
<name>A0A8K0DYC6_9ROSA</name>
<dbReference type="EMBL" id="VOIH02000010">
    <property type="protein sequence ID" value="KAF3436035.1"/>
    <property type="molecule type" value="Genomic_DNA"/>
</dbReference>
<keyword evidence="2" id="KW-1185">Reference proteome</keyword>
<comment type="caution">
    <text evidence="1">The sequence shown here is derived from an EMBL/GenBank/DDBJ whole genome shotgun (WGS) entry which is preliminary data.</text>
</comment>
<dbReference type="PANTHER" id="PTHR47818">
    <property type="entry name" value="RNI-LIKE SUPERFAMILY PROTEIN"/>
    <property type="match status" value="1"/>
</dbReference>
<evidence type="ECO:0000313" key="1">
    <source>
        <dbReference type="EMBL" id="KAF3436035.1"/>
    </source>
</evidence>
<dbReference type="AlphaFoldDB" id="A0A8K0DYC6"/>
<dbReference type="InterPro" id="IPR001611">
    <property type="entry name" value="Leu-rich_rpt"/>
</dbReference>
<dbReference type="Pfam" id="PF13516">
    <property type="entry name" value="LRR_6"/>
    <property type="match status" value="2"/>
</dbReference>
<organism evidence="1 2">
    <name type="scientific">Rhamnella rubrinervis</name>
    <dbReference type="NCBI Taxonomy" id="2594499"/>
    <lineage>
        <taxon>Eukaryota</taxon>
        <taxon>Viridiplantae</taxon>
        <taxon>Streptophyta</taxon>
        <taxon>Embryophyta</taxon>
        <taxon>Tracheophyta</taxon>
        <taxon>Spermatophyta</taxon>
        <taxon>Magnoliopsida</taxon>
        <taxon>eudicotyledons</taxon>
        <taxon>Gunneridae</taxon>
        <taxon>Pentapetalae</taxon>
        <taxon>rosids</taxon>
        <taxon>fabids</taxon>
        <taxon>Rosales</taxon>
        <taxon>Rhamnaceae</taxon>
        <taxon>rhamnoid group</taxon>
        <taxon>Rhamneae</taxon>
        <taxon>Rhamnella</taxon>
    </lineage>
</organism>
<sequence>MAKAPSLISLCVEAVKKELLCGDDLLPVIYELPFDLFDMIVARAPPLALQKLQIAMPFMDRNDHEYADDYGRNGRKRGRYWNFDAAWRNLFKSRWPKLVNEIQPSDWQQMYWETHLQNCLDYSAEIALIPNFEGCIAEIEISDGILKSIGYEGCMKSSTCDYSKLSSHCQQFGHYARCLRLQSFLTTTESSQLFRNSKLQSLVLMWVRSKEHVDGLCKLLHQNSESLASLEFFHCKLSPAAIEKICGSLLIEGLQIHGIQHFSMNTVSLLETNPVSLPPGLVSFLSSGRSLNSLKFACNNLGRNFAKMVFNTLLDASSCLSELDLSENNIGGWLSDFNWRLTRGAGKSLQSLRVLNLRGSNLDRDDANDLTYALVHMPNLEVLDISDNPIEDDGIRNLIPYFVKASENSYPFTDLSLENCELSCDGVTKLINTLSTLKNPLKSLSIADNSLGSKIAATLGKYLSTSVQVLNISGIGLDSSGFQDLQQSITEELKLVEINISKNRGGIETAKFLSKLILRAPELVSVNAAYNLVPIHGSSIVFSALKAAKGKLGILDVTGNSWDHEPTDKAMLEEFQRAGRPLLIINSTRPKDGPYDDDP</sequence>
<dbReference type="InterPro" id="IPR032675">
    <property type="entry name" value="LRR_dom_sf"/>
</dbReference>
<proteinExistence type="predicted"/>
<accession>A0A8K0DYC6</accession>
<reference evidence="1" key="1">
    <citation type="submission" date="2020-03" db="EMBL/GenBank/DDBJ databases">
        <title>A high-quality chromosome-level genome assembly of a woody plant with both climbing and erect habits, Rhamnella rubrinervis.</title>
        <authorList>
            <person name="Lu Z."/>
            <person name="Yang Y."/>
            <person name="Zhu X."/>
            <person name="Sun Y."/>
        </authorList>
    </citation>
    <scope>NUCLEOTIDE SEQUENCE</scope>
    <source>
        <strain evidence="1">BYM</strain>
        <tissue evidence="1">Leaf</tissue>
    </source>
</reference>